<proteinExistence type="predicted"/>
<dbReference type="AlphaFoldDB" id="A0A1R4I5L1"/>
<comment type="caution">
    <text evidence="1">The sequence shown here is derived from an EMBL/GenBank/DDBJ whole genome shotgun (WGS) entry which is preliminary data.</text>
</comment>
<evidence type="ECO:0000313" key="1">
    <source>
        <dbReference type="EMBL" id="SJN14966.1"/>
    </source>
</evidence>
<dbReference type="EMBL" id="FUKM01000059">
    <property type="protein sequence ID" value="SJN14966.1"/>
    <property type="molecule type" value="Genomic_DNA"/>
</dbReference>
<gene>
    <name evidence="1" type="ORF">CZ787_17795</name>
</gene>
<protein>
    <submittedName>
        <fullName evidence="1">Uncharacterized protein</fullName>
    </submittedName>
</protein>
<accession>A0A1R4I5L1</accession>
<dbReference type="Proteomes" id="UP000196331">
    <property type="component" value="Unassembled WGS sequence"/>
</dbReference>
<reference evidence="1 2" key="1">
    <citation type="submission" date="2017-02" db="EMBL/GenBank/DDBJ databases">
        <authorList>
            <person name="Dridi B."/>
        </authorList>
    </citation>
    <scope>NUCLEOTIDE SEQUENCE [LARGE SCALE GENOMIC DNA]</scope>
    <source>
        <strain evidence="1 2">JB380</strain>
    </source>
</reference>
<name>A0A1R4I5L1_9GAMM</name>
<evidence type="ECO:0000313" key="2">
    <source>
        <dbReference type="Proteomes" id="UP000196331"/>
    </source>
</evidence>
<sequence length="59" mass="6560">MNNHFLSLPLDISEVDGNSVDTLDNFNGNALAVLFVPCVKRVDISGRGLREYVVLVKRK</sequence>
<organism evidence="1 2">
    <name type="scientific">Halomonas citrativorans</name>
    <dbReference type="NCBI Taxonomy" id="2742612"/>
    <lineage>
        <taxon>Bacteria</taxon>
        <taxon>Pseudomonadati</taxon>
        <taxon>Pseudomonadota</taxon>
        <taxon>Gammaproteobacteria</taxon>
        <taxon>Oceanospirillales</taxon>
        <taxon>Halomonadaceae</taxon>
        <taxon>Halomonas</taxon>
    </lineage>
</organism>